<evidence type="ECO:0000313" key="2">
    <source>
        <dbReference type="EMBL" id="ONK64627.1"/>
    </source>
</evidence>
<gene>
    <name evidence="2" type="ORF">A4U43_C07F28140</name>
</gene>
<dbReference type="Gramene" id="ONK64627">
    <property type="protein sequence ID" value="ONK64627"/>
    <property type="gene ID" value="A4U43_C07F28140"/>
</dbReference>
<evidence type="ECO:0000256" key="1">
    <source>
        <dbReference type="SAM" id="MobiDB-lite"/>
    </source>
</evidence>
<keyword evidence="3" id="KW-1185">Reference proteome</keyword>
<dbReference type="EMBL" id="CM007387">
    <property type="protein sequence ID" value="ONK64627.1"/>
    <property type="molecule type" value="Genomic_DNA"/>
</dbReference>
<reference evidence="3" key="1">
    <citation type="journal article" date="2017" name="Nat. Commun.">
        <title>The asparagus genome sheds light on the origin and evolution of a young Y chromosome.</title>
        <authorList>
            <person name="Harkess A."/>
            <person name="Zhou J."/>
            <person name="Xu C."/>
            <person name="Bowers J.E."/>
            <person name="Van der Hulst R."/>
            <person name="Ayyampalayam S."/>
            <person name="Mercati F."/>
            <person name="Riccardi P."/>
            <person name="McKain M.R."/>
            <person name="Kakrana A."/>
            <person name="Tang H."/>
            <person name="Ray J."/>
            <person name="Groenendijk J."/>
            <person name="Arikit S."/>
            <person name="Mathioni S.M."/>
            <person name="Nakano M."/>
            <person name="Shan H."/>
            <person name="Telgmann-Rauber A."/>
            <person name="Kanno A."/>
            <person name="Yue Z."/>
            <person name="Chen H."/>
            <person name="Li W."/>
            <person name="Chen Y."/>
            <person name="Xu X."/>
            <person name="Zhang Y."/>
            <person name="Luo S."/>
            <person name="Chen H."/>
            <person name="Gao J."/>
            <person name="Mao Z."/>
            <person name="Pires J.C."/>
            <person name="Luo M."/>
            <person name="Kudrna D."/>
            <person name="Wing R.A."/>
            <person name="Meyers B.C."/>
            <person name="Yi K."/>
            <person name="Kong H."/>
            <person name="Lavrijsen P."/>
            <person name="Sunseri F."/>
            <person name="Falavigna A."/>
            <person name="Ye Y."/>
            <person name="Leebens-Mack J.H."/>
            <person name="Chen G."/>
        </authorList>
    </citation>
    <scope>NUCLEOTIDE SEQUENCE [LARGE SCALE GENOMIC DNA]</scope>
    <source>
        <strain evidence="3">cv. DH0086</strain>
    </source>
</reference>
<protein>
    <recommendedName>
        <fullName evidence="4">Suppressor of white apricot N-terminal domain-containing protein</fullName>
    </recommendedName>
</protein>
<evidence type="ECO:0000313" key="3">
    <source>
        <dbReference type="Proteomes" id="UP000243459"/>
    </source>
</evidence>
<dbReference type="PANTHER" id="PTHR13161">
    <property type="entry name" value="SPLICING FACTOR SUPPRESSOR OF WHITE APRICOT"/>
    <property type="match status" value="1"/>
</dbReference>
<dbReference type="Proteomes" id="UP000243459">
    <property type="component" value="Chromosome 7"/>
</dbReference>
<evidence type="ECO:0008006" key="4">
    <source>
        <dbReference type="Google" id="ProtNLM"/>
    </source>
</evidence>
<feature type="region of interest" description="Disordered" evidence="1">
    <location>
        <begin position="16"/>
        <end position="265"/>
    </location>
</feature>
<feature type="compositionally biased region" description="Basic residues" evidence="1">
    <location>
        <begin position="212"/>
        <end position="265"/>
    </location>
</feature>
<feature type="compositionally biased region" description="Basic and acidic residues" evidence="1">
    <location>
        <begin position="43"/>
        <end position="60"/>
    </location>
</feature>
<name>A0A5P1EHG5_ASPOF</name>
<organism evidence="2 3">
    <name type="scientific">Asparagus officinalis</name>
    <name type="common">Garden asparagus</name>
    <dbReference type="NCBI Taxonomy" id="4686"/>
    <lineage>
        <taxon>Eukaryota</taxon>
        <taxon>Viridiplantae</taxon>
        <taxon>Streptophyta</taxon>
        <taxon>Embryophyta</taxon>
        <taxon>Tracheophyta</taxon>
        <taxon>Spermatophyta</taxon>
        <taxon>Magnoliopsida</taxon>
        <taxon>Liliopsida</taxon>
        <taxon>Asparagales</taxon>
        <taxon>Asparagaceae</taxon>
        <taxon>Asparagoideae</taxon>
        <taxon>Asparagus</taxon>
    </lineage>
</organism>
<feature type="compositionally biased region" description="Basic and acidic residues" evidence="1">
    <location>
        <begin position="183"/>
        <end position="207"/>
    </location>
</feature>
<proteinExistence type="predicted"/>
<accession>A0A5P1EHG5</accession>
<sequence>MLNMLSTDIVLFRESRRSPTYDAYPRSRISRSRSRSHSPARLKRYDRGGYDRGEYADSGHRSKSKSSKIEYITEFGGTDGTNNQKLGGISPPSSPLHADLSNRPPGEGRILEALHIDPASSLPVEHDKGTKVLKPSASTSSSAIAKLSKTANGAPLKAQQGEKKETPQERLKRIMSKQLNKQIKKDSAAEMAKKREQERQRQEKLAETSRLSRYRRYSRSRSRSRSPPRRHRRSRSRSRSRSPRRYQSRSHSRSHSPRYRSRSRH</sequence>
<feature type="compositionally biased region" description="Basic residues" evidence="1">
    <location>
        <begin position="28"/>
        <end position="42"/>
    </location>
</feature>
<feature type="compositionally biased region" description="Basic and acidic residues" evidence="1">
    <location>
        <begin position="160"/>
        <end position="172"/>
    </location>
</feature>
<dbReference type="AlphaFoldDB" id="A0A5P1EHG5"/>
<dbReference type="InterPro" id="IPR040397">
    <property type="entry name" value="SWAP"/>
</dbReference>
<dbReference type="PANTHER" id="PTHR13161:SF4">
    <property type="entry name" value="CLK4-ASSOCIATING SERINE_ARGININE RICH PROTEIN"/>
    <property type="match status" value="1"/>
</dbReference>